<dbReference type="WBParaSite" id="TCNE_0000145801-mRNA-1">
    <property type="protein sequence ID" value="TCNE_0000145801-mRNA-1"/>
    <property type="gene ID" value="TCNE_0000145801"/>
</dbReference>
<organism evidence="2 3">
    <name type="scientific">Toxocara canis</name>
    <name type="common">Canine roundworm</name>
    <dbReference type="NCBI Taxonomy" id="6265"/>
    <lineage>
        <taxon>Eukaryota</taxon>
        <taxon>Metazoa</taxon>
        <taxon>Ecdysozoa</taxon>
        <taxon>Nematoda</taxon>
        <taxon>Chromadorea</taxon>
        <taxon>Rhabditida</taxon>
        <taxon>Spirurina</taxon>
        <taxon>Ascaridomorpha</taxon>
        <taxon>Ascaridoidea</taxon>
        <taxon>Toxocaridae</taxon>
        <taxon>Toxocara</taxon>
    </lineage>
</organism>
<reference evidence="3" key="1">
    <citation type="submission" date="2016-06" db="UniProtKB">
        <authorList>
            <consortium name="WormBaseParasite"/>
        </authorList>
    </citation>
    <scope>IDENTIFICATION</scope>
</reference>
<evidence type="ECO:0000313" key="2">
    <source>
        <dbReference type="Proteomes" id="UP000050794"/>
    </source>
</evidence>
<protein>
    <submittedName>
        <fullName evidence="1 3">Uncharacterized protein</fullName>
    </submittedName>
</protein>
<dbReference type="EMBL" id="UYWY01001109">
    <property type="protein sequence ID" value="VDM26204.1"/>
    <property type="molecule type" value="Genomic_DNA"/>
</dbReference>
<dbReference type="AlphaFoldDB" id="A0A183TYY9"/>
<evidence type="ECO:0000313" key="1">
    <source>
        <dbReference type="EMBL" id="VDM26204.1"/>
    </source>
</evidence>
<gene>
    <name evidence="1" type="ORF">TCNE_LOCUS1459</name>
</gene>
<dbReference type="Proteomes" id="UP000050794">
    <property type="component" value="Unassembled WGS sequence"/>
</dbReference>
<proteinExistence type="predicted"/>
<name>A0A183TYY9_TOXCA</name>
<sequence length="80" mass="8651">MRLRPTRSFIVCRHANPNRLETVFDNQPITSAAPLPDIGATVAQHPQATGSQTSDNHHNSLSSKTLSAIIDLVGQHIPNS</sequence>
<keyword evidence="2" id="KW-1185">Reference proteome</keyword>
<evidence type="ECO:0000313" key="3">
    <source>
        <dbReference type="WBParaSite" id="TCNE_0000145801-mRNA-1"/>
    </source>
</evidence>
<accession>A0A183TYY9</accession>
<reference evidence="1 2" key="2">
    <citation type="submission" date="2018-11" db="EMBL/GenBank/DDBJ databases">
        <authorList>
            <consortium name="Pathogen Informatics"/>
        </authorList>
    </citation>
    <scope>NUCLEOTIDE SEQUENCE [LARGE SCALE GENOMIC DNA]</scope>
</reference>